<dbReference type="EMBL" id="JAGMVJ010000013">
    <property type="protein sequence ID" value="KAH7083789.1"/>
    <property type="molecule type" value="Genomic_DNA"/>
</dbReference>
<reference evidence="1" key="1">
    <citation type="journal article" date="2021" name="Nat. Commun.">
        <title>Genetic determinants of endophytism in the Arabidopsis root mycobiome.</title>
        <authorList>
            <person name="Mesny F."/>
            <person name="Miyauchi S."/>
            <person name="Thiergart T."/>
            <person name="Pickel B."/>
            <person name="Atanasova L."/>
            <person name="Karlsson M."/>
            <person name="Huettel B."/>
            <person name="Barry K.W."/>
            <person name="Haridas S."/>
            <person name="Chen C."/>
            <person name="Bauer D."/>
            <person name="Andreopoulos W."/>
            <person name="Pangilinan J."/>
            <person name="LaButti K."/>
            <person name="Riley R."/>
            <person name="Lipzen A."/>
            <person name="Clum A."/>
            <person name="Drula E."/>
            <person name="Henrissat B."/>
            <person name="Kohler A."/>
            <person name="Grigoriev I.V."/>
            <person name="Martin F.M."/>
            <person name="Hacquard S."/>
        </authorList>
    </citation>
    <scope>NUCLEOTIDE SEQUENCE</scope>
    <source>
        <strain evidence="1">MPI-SDFR-AT-0120</strain>
    </source>
</reference>
<dbReference type="Proteomes" id="UP000813461">
    <property type="component" value="Unassembled WGS sequence"/>
</dbReference>
<comment type="caution">
    <text evidence="1">The sequence shown here is derived from an EMBL/GenBank/DDBJ whole genome shotgun (WGS) entry which is preliminary data.</text>
</comment>
<evidence type="ECO:0000313" key="2">
    <source>
        <dbReference type="Proteomes" id="UP000813461"/>
    </source>
</evidence>
<proteinExistence type="predicted"/>
<name>A0A8K0R4K9_9PLEO</name>
<dbReference type="AlphaFoldDB" id="A0A8K0R4K9"/>
<evidence type="ECO:0000313" key="1">
    <source>
        <dbReference type="EMBL" id="KAH7083789.1"/>
    </source>
</evidence>
<dbReference type="OrthoDB" id="3779632at2759"/>
<protein>
    <submittedName>
        <fullName evidence="1">Uncharacterized protein</fullName>
    </submittedName>
</protein>
<keyword evidence="2" id="KW-1185">Reference proteome</keyword>
<gene>
    <name evidence="1" type="ORF">FB567DRAFT_594305</name>
</gene>
<organism evidence="1 2">
    <name type="scientific">Paraphoma chrysanthemicola</name>
    <dbReference type="NCBI Taxonomy" id="798071"/>
    <lineage>
        <taxon>Eukaryota</taxon>
        <taxon>Fungi</taxon>
        <taxon>Dikarya</taxon>
        <taxon>Ascomycota</taxon>
        <taxon>Pezizomycotina</taxon>
        <taxon>Dothideomycetes</taxon>
        <taxon>Pleosporomycetidae</taxon>
        <taxon>Pleosporales</taxon>
        <taxon>Pleosporineae</taxon>
        <taxon>Phaeosphaeriaceae</taxon>
        <taxon>Paraphoma</taxon>
    </lineage>
</organism>
<accession>A0A8K0R4K9</accession>
<sequence length="516" mass="58667">MTTFQQLSQGIRREILRYLLLADRVRQPPNHYLVEHYVFEVNILRVNRSLNEDGKIILYRDNRFVKVNSVFANFKMSPEEEKTMEDAMTNHEVPFFRIKDDFNYHVAEITTKPHDMNQRRLAAGPKKSFLLLSQDISKYTRLLRLMDLANFMGLCIDFKLRHHPLMTAPLSVSEQESLLAPFERVRGTAFRQEVRFSGDVDPQIEAKVKQAMTQQIAWLRGGAWEIHDMALSIKQDTQNFLESAMKLSTMMKGIDNNFSTAIGVLECTTLVDIALLLLSDMTMKEVGKRCYQGVLNFEPRIKDAESLPADHKPIISAEVTARFYHLLGIAELGLNHPIKAGKAFAKSYRLAATADTKVGYETAKAWKSLSQQAKESGLQRVLYNMPGTPFTIPNMKEYSTPEVASEIWLMRELGLKGPIPYENKIKPALAVVLTSKPHPKHHNQGPRTAQVGMVKPEVLRKQVEKYRKNMAHPLAKGRMIGWVRLGADEIGEETVLDDPGFVEAMKNMGRNGCNPQ</sequence>